<evidence type="ECO:0000313" key="3">
    <source>
        <dbReference type="Proteomes" id="UP000183982"/>
    </source>
</evidence>
<sequence length="612" mass="67952">MSTVGFKYDSVLNNVNELALHKFWRHILLPLIGSFLLATYAHADLSPMTGAEVAPNIVEINVSDAGVQVLLEIYVDDLPVFEDLLPDGWIPGGTPNRPSHQDRMQRFSELGLSIRPENGGLLPLEVVLIEPRERINRNSPLAGKTDAITGIRYPTAPDDPRVIYAELFYSFEGTRPERLVIAPPQEDDGNARAPIGMIVFDRKVAVTDFRHLSTPAYLTIDWQDPWYSRFDNPKLRRHHRDPVMTFLYAEPYEIRHEALLRVEDAARLVNIDLDGSVVSDAERQRLEQALPNVLRDLSPMTVNGEAVVPDFDRMSFLKAGASGLTYLEPGEDILTDVAIVGLIYSVPTDIFAKEATVTWSVFDEAYPTVPGNAIDIGGPFFASLSPENPVLTWTNYFKKPPYPAIEEIAVTQKGSAVPWPVILLIAAIAFVSIACLLLVFRKTSGRRAAFAVLSVGLACAATIPLAQRQAGSAILQLTQEAMMKLSNDLLTNVYRAFDFRTEDQVYDRLAFTLAGDVLEKVYLEQRRALRVEKAGGAQARVDQLDVTSVSQLPATASGTLRLAVEWRISGTVGHWGHNHRRVNAYSAEVTLQPANGVWKIQEFDVLSQDRKL</sequence>
<keyword evidence="1" id="KW-1133">Transmembrane helix</keyword>
<dbReference type="EMBL" id="FQZQ01000002">
    <property type="protein sequence ID" value="SHI70427.1"/>
    <property type="molecule type" value="Genomic_DNA"/>
</dbReference>
<feature type="transmembrane region" description="Helical" evidence="1">
    <location>
        <begin position="447"/>
        <end position="466"/>
    </location>
</feature>
<dbReference type="Proteomes" id="UP000183982">
    <property type="component" value="Unassembled WGS sequence"/>
</dbReference>
<organism evidence="2 3">
    <name type="scientific">Shimia gijangensis</name>
    <dbReference type="NCBI Taxonomy" id="1470563"/>
    <lineage>
        <taxon>Bacteria</taxon>
        <taxon>Pseudomonadati</taxon>
        <taxon>Pseudomonadota</taxon>
        <taxon>Alphaproteobacteria</taxon>
        <taxon>Rhodobacterales</taxon>
        <taxon>Roseobacteraceae</taxon>
    </lineage>
</organism>
<protein>
    <submittedName>
        <fullName evidence="2">Uncharacterized protein</fullName>
    </submittedName>
</protein>
<proteinExistence type="predicted"/>
<accession>A0A1M6DB17</accession>
<gene>
    <name evidence="2" type="ORF">SAMN05444000_102275</name>
</gene>
<dbReference type="STRING" id="1470563.SAMN05444000_102275"/>
<dbReference type="AlphaFoldDB" id="A0A1M6DB17"/>
<evidence type="ECO:0000256" key="1">
    <source>
        <dbReference type="SAM" id="Phobius"/>
    </source>
</evidence>
<keyword evidence="1" id="KW-0812">Transmembrane</keyword>
<name>A0A1M6DB17_9RHOB</name>
<keyword evidence="3" id="KW-1185">Reference proteome</keyword>
<keyword evidence="1" id="KW-0472">Membrane</keyword>
<feature type="transmembrane region" description="Helical" evidence="1">
    <location>
        <begin position="419"/>
        <end position="440"/>
    </location>
</feature>
<evidence type="ECO:0000313" key="2">
    <source>
        <dbReference type="EMBL" id="SHI70427.1"/>
    </source>
</evidence>
<reference evidence="3" key="1">
    <citation type="submission" date="2016-11" db="EMBL/GenBank/DDBJ databases">
        <authorList>
            <person name="Varghese N."/>
            <person name="Submissions S."/>
        </authorList>
    </citation>
    <scope>NUCLEOTIDE SEQUENCE [LARGE SCALE GENOMIC DNA]</scope>
    <source>
        <strain evidence="3">DSM 100564</strain>
    </source>
</reference>